<dbReference type="EMBL" id="CP073708">
    <property type="protein sequence ID" value="QUO42352.1"/>
    <property type="molecule type" value="Genomic_DNA"/>
</dbReference>
<sequence length="144" mass="15242">MTSQFLMMISWAPTTSPQIDPQYGSVRISGESVIYTPAADHRGPASFTYRVEDDGTTLGAPDPLISEGIATVSFDIQENAKKPSVTGVTTLEDTMSAGGLEITPNDENGVTTSSYKISHITGGTLYPQNGGTPLAEGRDGTDRR</sequence>
<evidence type="ECO:0000313" key="4">
    <source>
        <dbReference type="Proteomes" id="UP000595847"/>
    </source>
</evidence>
<dbReference type="Proteomes" id="UP000595847">
    <property type="component" value="Chromosome"/>
</dbReference>
<keyword evidence="5" id="KW-1185">Reference proteome</keyword>
<name>A0A7T5EMF9_9BACL</name>
<dbReference type="EMBL" id="CP066308">
    <property type="protein sequence ID" value="QQE75326.1"/>
    <property type="molecule type" value="Genomic_DNA"/>
</dbReference>
<evidence type="ECO:0000313" key="2">
    <source>
        <dbReference type="EMBL" id="QQE75326.1"/>
    </source>
</evidence>
<dbReference type="Gene3D" id="2.60.40.3440">
    <property type="match status" value="1"/>
</dbReference>
<feature type="region of interest" description="Disordered" evidence="1">
    <location>
        <begin position="121"/>
        <end position="144"/>
    </location>
</feature>
<organism evidence="2 4">
    <name type="scientific">Brevibacillus composti</name>
    <dbReference type="NCBI Taxonomy" id="2796470"/>
    <lineage>
        <taxon>Bacteria</taxon>
        <taxon>Bacillati</taxon>
        <taxon>Bacillota</taxon>
        <taxon>Bacilli</taxon>
        <taxon>Bacillales</taxon>
        <taxon>Paenibacillaceae</taxon>
        <taxon>Brevibacillus</taxon>
    </lineage>
</organism>
<evidence type="ECO:0000313" key="3">
    <source>
        <dbReference type="EMBL" id="QUO42352.1"/>
    </source>
</evidence>
<protein>
    <recommendedName>
        <fullName evidence="6">Cadherin-like domain-containing protein</fullName>
    </recommendedName>
</protein>
<dbReference type="AlphaFoldDB" id="A0A7T5EMF9"/>
<gene>
    <name evidence="2" type="ORF">JD108_05215</name>
    <name evidence="3" type="ORF">KDJ56_04895</name>
</gene>
<dbReference type="Proteomes" id="UP000677234">
    <property type="component" value="Chromosome"/>
</dbReference>
<evidence type="ECO:0000313" key="5">
    <source>
        <dbReference type="Proteomes" id="UP000677234"/>
    </source>
</evidence>
<dbReference type="RefSeq" id="WP_198828855.1">
    <property type="nucleotide sequence ID" value="NZ_CP066308.1"/>
</dbReference>
<reference evidence="3" key="2">
    <citation type="submission" date="2021-04" db="EMBL/GenBank/DDBJ databases">
        <title>Brevibacillus composti FJAT-54423, complete genome.</title>
        <authorList>
            <person name="Tang R."/>
        </authorList>
    </citation>
    <scope>NUCLEOTIDE SEQUENCE</scope>
    <source>
        <strain evidence="3">FJAT-54424</strain>
    </source>
</reference>
<evidence type="ECO:0000256" key="1">
    <source>
        <dbReference type="SAM" id="MobiDB-lite"/>
    </source>
</evidence>
<dbReference type="Pfam" id="PF17963">
    <property type="entry name" value="Big_9"/>
    <property type="match status" value="1"/>
</dbReference>
<evidence type="ECO:0008006" key="6">
    <source>
        <dbReference type="Google" id="ProtNLM"/>
    </source>
</evidence>
<proteinExistence type="predicted"/>
<accession>A0A7T5EMF9</accession>
<reference evidence="2 4" key="1">
    <citation type="submission" date="2020-12" db="EMBL/GenBank/DDBJ databases">
        <title>strain FJAT-54423T represents a novel species of the genus Brevibacillus.</title>
        <authorList>
            <person name="Tang R."/>
        </authorList>
    </citation>
    <scope>NUCLEOTIDE SEQUENCE [LARGE SCALE GENOMIC DNA]</scope>
    <source>
        <strain evidence="2 4">FJAT-54423</strain>
    </source>
</reference>
<dbReference type="KEGG" id="bcop:JD108_05215"/>